<gene>
    <name evidence="3" type="ORF">DXB93_01870</name>
</gene>
<accession>A0A3E3EGF8</accession>
<sequence>MNNLQIIEHEGIRVLTTQQLSEVYETSTENIKQNFKRNKERFNEGRDYYLLKGEQLKEFLQVTNSHLQNQSKIRSMYLWTERGANRHSKILDTDMAWKQFDVLEETYFKVKSMSAMQMLKLQNAALMEVDEKVEHIDSRVTNLENTTTVDSRKQYTLRKIASATAVRVLGGKDSQAYLELHHKVFCQLWRDYKDYFKIPSYRDTLKIDFEKAKEYLQGWRPDHNLQIEISSVNEVN</sequence>
<proteinExistence type="predicted"/>
<dbReference type="InterPro" id="IPR018878">
    <property type="entry name" value="ORF6C_dom"/>
</dbReference>
<name>A0A3E3EGF8_9FIRM</name>
<protein>
    <recommendedName>
        <fullName evidence="5">KilA-N DNA-binding domain-containing protein</fullName>
    </recommendedName>
</protein>
<dbReference type="AlphaFoldDB" id="A0A3E3EGF8"/>
<dbReference type="RefSeq" id="WP_117580306.1">
    <property type="nucleotide sequence ID" value="NZ_QUSL01000002.1"/>
</dbReference>
<feature type="domain" description="KilA-N DNA-binding" evidence="1">
    <location>
        <begin position="5"/>
        <end position="90"/>
    </location>
</feature>
<comment type="caution">
    <text evidence="3">The sequence shown here is derived from an EMBL/GenBank/DDBJ whole genome shotgun (WGS) entry which is preliminary data.</text>
</comment>
<dbReference type="EMBL" id="QUSL01000002">
    <property type="protein sequence ID" value="RGD86936.1"/>
    <property type="molecule type" value="Genomic_DNA"/>
</dbReference>
<evidence type="ECO:0000259" key="2">
    <source>
        <dbReference type="Pfam" id="PF10552"/>
    </source>
</evidence>
<evidence type="ECO:0008006" key="5">
    <source>
        <dbReference type="Google" id="ProtNLM"/>
    </source>
</evidence>
<dbReference type="Pfam" id="PF10543">
    <property type="entry name" value="ORF6N"/>
    <property type="match status" value="1"/>
</dbReference>
<organism evidence="3 4">
    <name type="scientific">Thomasclavelia ramosa</name>
    <dbReference type="NCBI Taxonomy" id="1547"/>
    <lineage>
        <taxon>Bacteria</taxon>
        <taxon>Bacillati</taxon>
        <taxon>Bacillota</taxon>
        <taxon>Erysipelotrichia</taxon>
        <taxon>Erysipelotrichales</taxon>
        <taxon>Coprobacillaceae</taxon>
        <taxon>Thomasclavelia</taxon>
    </lineage>
</organism>
<dbReference type="Pfam" id="PF10552">
    <property type="entry name" value="ORF6C"/>
    <property type="match status" value="1"/>
</dbReference>
<feature type="domain" description="ORF6C" evidence="2">
    <location>
        <begin position="119"/>
        <end position="229"/>
    </location>
</feature>
<evidence type="ECO:0000313" key="3">
    <source>
        <dbReference type="EMBL" id="RGD86936.1"/>
    </source>
</evidence>
<dbReference type="Proteomes" id="UP000261032">
    <property type="component" value="Unassembled WGS sequence"/>
</dbReference>
<evidence type="ECO:0000259" key="1">
    <source>
        <dbReference type="Pfam" id="PF10543"/>
    </source>
</evidence>
<reference evidence="3 4" key="1">
    <citation type="submission" date="2018-08" db="EMBL/GenBank/DDBJ databases">
        <title>A genome reference for cultivated species of the human gut microbiota.</title>
        <authorList>
            <person name="Zou Y."/>
            <person name="Xue W."/>
            <person name="Luo G."/>
        </authorList>
    </citation>
    <scope>NUCLEOTIDE SEQUENCE [LARGE SCALE GENOMIC DNA]</scope>
    <source>
        <strain evidence="3 4">OM06-4</strain>
    </source>
</reference>
<evidence type="ECO:0000313" key="4">
    <source>
        <dbReference type="Proteomes" id="UP000261032"/>
    </source>
</evidence>
<dbReference type="InterPro" id="IPR018873">
    <property type="entry name" value="KilA-N_DNA-bd_domain"/>
</dbReference>